<evidence type="ECO:0000256" key="1">
    <source>
        <dbReference type="SAM" id="MobiDB-lite"/>
    </source>
</evidence>
<dbReference type="AlphaFoldDB" id="A0A6A4SD08"/>
<gene>
    <name evidence="2" type="ORF">F2P81_016598</name>
</gene>
<reference evidence="2 3" key="1">
    <citation type="submission" date="2019-06" db="EMBL/GenBank/DDBJ databases">
        <title>Draft genomes of female and male turbot (Scophthalmus maximus).</title>
        <authorList>
            <person name="Xu H."/>
            <person name="Xu X.-W."/>
            <person name="Shao C."/>
            <person name="Chen S."/>
        </authorList>
    </citation>
    <scope>NUCLEOTIDE SEQUENCE [LARGE SCALE GENOMIC DNA]</scope>
    <source>
        <strain evidence="2">Ysfricsl-2016a</strain>
        <tissue evidence="2">Blood</tissue>
    </source>
</reference>
<dbReference type="Proteomes" id="UP000438429">
    <property type="component" value="Unassembled WGS sequence"/>
</dbReference>
<dbReference type="EMBL" id="VEVO01000014">
    <property type="protein sequence ID" value="KAF0032043.1"/>
    <property type="molecule type" value="Genomic_DNA"/>
</dbReference>
<protein>
    <submittedName>
        <fullName evidence="2">Uncharacterized protein</fullName>
    </submittedName>
</protein>
<feature type="region of interest" description="Disordered" evidence="1">
    <location>
        <begin position="25"/>
        <end position="65"/>
    </location>
</feature>
<sequence length="134" mass="14064">MLKKRELLVSSTKLLTFTCDKCPMTGRDAESRRGSAKLNAASTPSRSQEKGKEARPRLVRGGGAVRSSWSESGAVLSRLLACSCCCCVSPPTSTPPPPPPAALLRVDTAVGEAGLGVVSPAEPIGVRRFHRSSC</sequence>
<comment type="caution">
    <text evidence="2">The sequence shown here is derived from an EMBL/GenBank/DDBJ whole genome shotgun (WGS) entry which is preliminary data.</text>
</comment>
<evidence type="ECO:0000313" key="3">
    <source>
        <dbReference type="Proteomes" id="UP000438429"/>
    </source>
</evidence>
<organism evidence="2 3">
    <name type="scientific">Scophthalmus maximus</name>
    <name type="common">Turbot</name>
    <name type="synonym">Psetta maxima</name>
    <dbReference type="NCBI Taxonomy" id="52904"/>
    <lineage>
        <taxon>Eukaryota</taxon>
        <taxon>Metazoa</taxon>
        <taxon>Chordata</taxon>
        <taxon>Craniata</taxon>
        <taxon>Vertebrata</taxon>
        <taxon>Euteleostomi</taxon>
        <taxon>Actinopterygii</taxon>
        <taxon>Neopterygii</taxon>
        <taxon>Teleostei</taxon>
        <taxon>Neoteleostei</taxon>
        <taxon>Acanthomorphata</taxon>
        <taxon>Carangaria</taxon>
        <taxon>Pleuronectiformes</taxon>
        <taxon>Pleuronectoidei</taxon>
        <taxon>Scophthalmidae</taxon>
        <taxon>Scophthalmus</taxon>
    </lineage>
</organism>
<accession>A0A6A4SD08</accession>
<name>A0A6A4SD08_SCOMX</name>
<evidence type="ECO:0000313" key="2">
    <source>
        <dbReference type="EMBL" id="KAF0032043.1"/>
    </source>
</evidence>
<proteinExistence type="predicted"/>
<feature type="compositionally biased region" description="Basic and acidic residues" evidence="1">
    <location>
        <begin position="47"/>
        <end position="56"/>
    </location>
</feature>